<dbReference type="Gene3D" id="6.10.140.2220">
    <property type="match status" value="1"/>
</dbReference>
<keyword evidence="2" id="KW-0489">Methyltransferase</keyword>
<dbReference type="GO" id="GO:0005634">
    <property type="term" value="C:nucleus"/>
    <property type="evidence" value="ECO:0007669"/>
    <property type="project" value="TreeGrafter"/>
</dbReference>
<dbReference type="InterPro" id="IPR046341">
    <property type="entry name" value="SET_dom_sf"/>
</dbReference>
<organism evidence="10 11">
    <name type="scientific">Crocodylus porosus</name>
    <name type="common">Saltwater crocodile</name>
    <name type="synonym">Estuarine crocodile</name>
    <dbReference type="NCBI Taxonomy" id="8502"/>
    <lineage>
        <taxon>Eukaryota</taxon>
        <taxon>Metazoa</taxon>
        <taxon>Chordata</taxon>
        <taxon>Craniata</taxon>
        <taxon>Vertebrata</taxon>
        <taxon>Euteleostomi</taxon>
        <taxon>Archelosauria</taxon>
        <taxon>Archosauria</taxon>
        <taxon>Crocodylia</taxon>
        <taxon>Longirostres</taxon>
        <taxon>Crocodylidae</taxon>
        <taxon>Crocodylus</taxon>
    </lineage>
</organism>
<dbReference type="PROSITE" id="PS50865">
    <property type="entry name" value="ZF_MYND_2"/>
    <property type="match status" value="1"/>
</dbReference>
<dbReference type="PANTHER" id="PTHR12197">
    <property type="entry name" value="HISTONE-LYSINE N-METHYLTRANSFERASE SMYD"/>
    <property type="match status" value="1"/>
</dbReference>
<evidence type="ECO:0000256" key="2">
    <source>
        <dbReference type="ARBA" id="ARBA00022603"/>
    </source>
</evidence>
<evidence type="ECO:0000313" key="11">
    <source>
        <dbReference type="Proteomes" id="UP000594220"/>
    </source>
</evidence>
<reference evidence="10" key="2">
    <citation type="submission" date="2025-09" db="UniProtKB">
        <authorList>
            <consortium name="Ensembl"/>
        </authorList>
    </citation>
    <scope>IDENTIFICATION</scope>
</reference>
<keyword evidence="2" id="KW-0808">Transferase</keyword>
<dbReference type="Gene3D" id="2.170.270.10">
    <property type="entry name" value="SET domain"/>
    <property type="match status" value="1"/>
</dbReference>
<keyword evidence="3" id="KW-0949">S-adenosyl-L-methionine</keyword>
<dbReference type="Ensembl" id="ENSCPRT00005023165.1">
    <property type="protein sequence ID" value="ENSCPRP00005019813.1"/>
    <property type="gene ID" value="ENSCPRG00005013821.1"/>
</dbReference>
<keyword evidence="11" id="KW-1185">Reference proteome</keyword>
<evidence type="ECO:0000313" key="10">
    <source>
        <dbReference type="Ensembl" id="ENSCPRP00005019813.1"/>
    </source>
</evidence>
<dbReference type="InterPro" id="IPR050869">
    <property type="entry name" value="H3K4_H4K5_MeTrfase"/>
</dbReference>
<protein>
    <recommendedName>
        <fullName evidence="1">[histone H3]-lysine(4) N-trimethyltransferase</fullName>
        <ecNumber evidence="1">2.1.1.354</ecNumber>
    </recommendedName>
</protein>
<evidence type="ECO:0000256" key="5">
    <source>
        <dbReference type="ARBA" id="ARBA00022771"/>
    </source>
</evidence>
<dbReference type="GeneTree" id="ENSGT00940000156766"/>
<dbReference type="SUPFAM" id="SSF144232">
    <property type="entry name" value="HIT/MYND zinc finger-like"/>
    <property type="match status" value="1"/>
</dbReference>
<reference evidence="10" key="1">
    <citation type="submission" date="2025-08" db="UniProtKB">
        <authorList>
            <consortium name="Ensembl"/>
        </authorList>
    </citation>
    <scope>IDENTIFICATION</scope>
</reference>
<evidence type="ECO:0000259" key="9">
    <source>
        <dbReference type="PROSITE" id="PS50865"/>
    </source>
</evidence>
<dbReference type="PROSITE" id="PS01360">
    <property type="entry name" value="ZF_MYND_1"/>
    <property type="match status" value="1"/>
</dbReference>
<dbReference type="PANTHER" id="PTHR12197:SF288">
    <property type="entry name" value="HISTONE-LYSINE N-METHYLTRANSFERASE SMYD3"/>
    <property type="match status" value="1"/>
</dbReference>
<dbReference type="GO" id="GO:0140999">
    <property type="term" value="F:histone H3K4 trimethyltransferase activity"/>
    <property type="evidence" value="ECO:0007669"/>
    <property type="project" value="UniProtKB-EC"/>
</dbReference>
<evidence type="ECO:0000256" key="6">
    <source>
        <dbReference type="ARBA" id="ARBA00022833"/>
    </source>
</evidence>
<accession>A0A7M4F9I8</accession>
<name>A0A7M4F9I8_CROPO</name>
<evidence type="ECO:0000256" key="1">
    <source>
        <dbReference type="ARBA" id="ARBA00012182"/>
    </source>
</evidence>
<evidence type="ECO:0000256" key="3">
    <source>
        <dbReference type="ARBA" id="ARBA00022691"/>
    </source>
</evidence>
<keyword evidence="5 8" id="KW-0863">Zinc-finger</keyword>
<dbReference type="Proteomes" id="UP000594220">
    <property type="component" value="Unplaced"/>
</dbReference>
<proteinExistence type="predicted"/>
<dbReference type="Pfam" id="PF01753">
    <property type="entry name" value="zf-MYND"/>
    <property type="match status" value="1"/>
</dbReference>
<keyword evidence="4" id="KW-0479">Metal-binding</keyword>
<evidence type="ECO:0000256" key="7">
    <source>
        <dbReference type="ARBA" id="ARBA00047571"/>
    </source>
</evidence>
<dbReference type="GO" id="GO:0008270">
    <property type="term" value="F:zinc ion binding"/>
    <property type="evidence" value="ECO:0007669"/>
    <property type="project" value="UniProtKB-KW"/>
</dbReference>
<evidence type="ECO:0000256" key="4">
    <source>
        <dbReference type="ARBA" id="ARBA00022723"/>
    </source>
</evidence>
<dbReference type="EC" id="2.1.1.354" evidence="1"/>
<feature type="domain" description="MYND-type" evidence="9">
    <location>
        <begin position="49"/>
        <end position="87"/>
    </location>
</feature>
<keyword evidence="6" id="KW-0862">Zinc</keyword>
<evidence type="ECO:0000256" key="8">
    <source>
        <dbReference type="PROSITE-ProRule" id="PRU00134"/>
    </source>
</evidence>
<dbReference type="AlphaFoldDB" id="A0A7M4F9I8"/>
<comment type="catalytic activity">
    <reaction evidence="7">
        <text>L-lysyl(4)-[histone H3] + 3 S-adenosyl-L-methionine = N(6),N(6),N(6)-trimethyl-L-lysyl(4)-[histone H3] + 3 S-adenosyl-L-homocysteine + 3 H(+)</text>
        <dbReference type="Rhea" id="RHEA:60260"/>
        <dbReference type="Rhea" id="RHEA-COMP:15537"/>
        <dbReference type="Rhea" id="RHEA-COMP:15547"/>
        <dbReference type="ChEBI" id="CHEBI:15378"/>
        <dbReference type="ChEBI" id="CHEBI:29969"/>
        <dbReference type="ChEBI" id="CHEBI:57856"/>
        <dbReference type="ChEBI" id="CHEBI:59789"/>
        <dbReference type="ChEBI" id="CHEBI:61961"/>
        <dbReference type="EC" id="2.1.1.354"/>
    </reaction>
</comment>
<dbReference type="OMA" id="EAWQEHK"/>
<dbReference type="InterPro" id="IPR002893">
    <property type="entry name" value="Znf_MYND"/>
</dbReference>
<sequence>MERHSVEKAPSPGRGCGLRARRELRPGELLYRAQPFAAIAAGPQRGRLCERCLRRNENLLRCSQCKIARYCGKHCQKEDWQDHKRECKCLKSVEPNIPPDSVRLVGRIVFKLVKGFVYVLVSLFLSLDIEKLSEEMKEGLGHLAQTLQLYLKAEVQDASQLSPAIDIFQIFAKMPCIPLGVQMPQL</sequence>
<dbReference type="GO" id="GO:0032259">
    <property type="term" value="P:methylation"/>
    <property type="evidence" value="ECO:0007669"/>
    <property type="project" value="UniProtKB-KW"/>
</dbReference>
<dbReference type="Gene3D" id="1.10.220.160">
    <property type="match status" value="1"/>
</dbReference>